<accession>A0A4Q4SSD6</accession>
<name>A0A4Q4SSD6_9PEZI</name>
<reference evidence="2 3" key="1">
    <citation type="submission" date="2018-06" db="EMBL/GenBank/DDBJ databases">
        <title>Complete Genomes of Monosporascus.</title>
        <authorList>
            <person name="Robinson A.J."/>
            <person name="Natvig D.O."/>
        </authorList>
    </citation>
    <scope>NUCLEOTIDE SEQUENCE [LARGE SCALE GENOMIC DNA]</scope>
    <source>
        <strain evidence="2 3">CBS 110550</strain>
    </source>
</reference>
<dbReference type="Gene3D" id="2.30.60.10">
    <property type="entry name" value="Cyanovirin-N"/>
    <property type="match status" value="1"/>
</dbReference>
<dbReference type="InterPro" id="IPR036673">
    <property type="entry name" value="Cyanovirin-N_sf"/>
</dbReference>
<protein>
    <recommendedName>
        <fullName evidence="1">Cyanovirin-N domain-containing protein</fullName>
    </recommendedName>
</protein>
<keyword evidence="3" id="KW-1185">Reference proteome</keyword>
<comment type="caution">
    <text evidence="2">The sequence shown here is derived from an EMBL/GenBank/DDBJ whole genome shotgun (WGS) entry which is preliminary data.</text>
</comment>
<organism evidence="2 3">
    <name type="scientific">Monosporascus ibericus</name>
    <dbReference type="NCBI Taxonomy" id="155417"/>
    <lineage>
        <taxon>Eukaryota</taxon>
        <taxon>Fungi</taxon>
        <taxon>Dikarya</taxon>
        <taxon>Ascomycota</taxon>
        <taxon>Pezizomycotina</taxon>
        <taxon>Sordariomycetes</taxon>
        <taxon>Xylariomycetidae</taxon>
        <taxon>Xylariales</taxon>
        <taxon>Xylariales incertae sedis</taxon>
        <taxon>Monosporascus</taxon>
    </lineage>
</organism>
<dbReference type="InterPro" id="IPR011058">
    <property type="entry name" value="Cyanovirin-N"/>
</dbReference>
<dbReference type="SMART" id="SM01111">
    <property type="entry name" value="CVNH"/>
    <property type="match status" value="1"/>
</dbReference>
<dbReference type="OrthoDB" id="2441380at2759"/>
<dbReference type="Proteomes" id="UP000293360">
    <property type="component" value="Unassembled WGS sequence"/>
</dbReference>
<evidence type="ECO:0000313" key="3">
    <source>
        <dbReference type="Proteomes" id="UP000293360"/>
    </source>
</evidence>
<dbReference type="AlphaFoldDB" id="A0A4Q4SSD6"/>
<feature type="domain" description="Cyanovirin-N" evidence="1">
    <location>
        <begin position="2"/>
        <end position="105"/>
    </location>
</feature>
<sequence>MSFHSSAEDITVDDGHILKAQLRNEDGENVEAEINLDDYVGNNNGRFEWGGNGFSQTAEDIHFSIEGDDNVPVLRARLQNLEGEYVDADLNLAERFGNDNGSFVFSKWGPKSSYPDDALLYGAGHFEVTGRAPRTSISSSSLPFQHHRRFSFPFNSGGYEIC</sequence>
<dbReference type="Pfam" id="PF08881">
    <property type="entry name" value="CVNH"/>
    <property type="match status" value="1"/>
</dbReference>
<dbReference type="PANTHER" id="PTHR42076">
    <property type="entry name" value="CYANOVIRIN-N HOMOLOG"/>
    <property type="match status" value="1"/>
</dbReference>
<proteinExistence type="predicted"/>
<evidence type="ECO:0000259" key="1">
    <source>
        <dbReference type="SMART" id="SM01111"/>
    </source>
</evidence>
<gene>
    <name evidence="2" type="ORF">DL764_010659</name>
</gene>
<evidence type="ECO:0000313" key="2">
    <source>
        <dbReference type="EMBL" id="RYO74915.1"/>
    </source>
</evidence>
<dbReference type="PANTHER" id="PTHR42076:SF1">
    <property type="entry name" value="CYANOVIRIN-N DOMAIN-CONTAINING PROTEIN"/>
    <property type="match status" value="1"/>
</dbReference>
<dbReference type="STRING" id="155417.A0A4Q4SSD6"/>
<dbReference type="SUPFAM" id="SSF51322">
    <property type="entry name" value="Cyanovirin-N"/>
    <property type="match status" value="1"/>
</dbReference>
<dbReference type="EMBL" id="QJNU01001575">
    <property type="protein sequence ID" value="RYO74915.1"/>
    <property type="molecule type" value="Genomic_DNA"/>
</dbReference>